<gene>
    <name evidence="1" type="ORF">DILT_LOCUS16749</name>
</gene>
<keyword evidence="2" id="KW-1185">Reference proteome</keyword>
<dbReference type="AlphaFoldDB" id="A0A3P7MZI5"/>
<dbReference type="EMBL" id="UYRU01086886">
    <property type="protein sequence ID" value="VDN35345.1"/>
    <property type="molecule type" value="Genomic_DNA"/>
</dbReference>
<protein>
    <submittedName>
        <fullName evidence="1">Uncharacterized protein</fullName>
    </submittedName>
</protein>
<sequence length="98" mass="10623">MPASQHFVDACCFSSTATAFSKQTDASGSGGGAVDQAQQLFVSHRALSHLHECIVALVSARTELPYFSANEMFCKPFELLLRLGTRTPSPFLLFVLGR</sequence>
<evidence type="ECO:0000313" key="1">
    <source>
        <dbReference type="EMBL" id="VDN35345.1"/>
    </source>
</evidence>
<organism evidence="1 2">
    <name type="scientific">Dibothriocephalus latus</name>
    <name type="common">Fish tapeworm</name>
    <name type="synonym">Diphyllobothrium latum</name>
    <dbReference type="NCBI Taxonomy" id="60516"/>
    <lineage>
        <taxon>Eukaryota</taxon>
        <taxon>Metazoa</taxon>
        <taxon>Spiralia</taxon>
        <taxon>Lophotrochozoa</taxon>
        <taxon>Platyhelminthes</taxon>
        <taxon>Cestoda</taxon>
        <taxon>Eucestoda</taxon>
        <taxon>Diphyllobothriidea</taxon>
        <taxon>Diphyllobothriidae</taxon>
        <taxon>Dibothriocephalus</taxon>
    </lineage>
</organism>
<evidence type="ECO:0000313" key="2">
    <source>
        <dbReference type="Proteomes" id="UP000281553"/>
    </source>
</evidence>
<dbReference type="OrthoDB" id="6285965at2759"/>
<dbReference type="Proteomes" id="UP000281553">
    <property type="component" value="Unassembled WGS sequence"/>
</dbReference>
<proteinExistence type="predicted"/>
<reference evidence="1 2" key="1">
    <citation type="submission" date="2018-11" db="EMBL/GenBank/DDBJ databases">
        <authorList>
            <consortium name="Pathogen Informatics"/>
        </authorList>
    </citation>
    <scope>NUCLEOTIDE SEQUENCE [LARGE SCALE GENOMIC DNA]</scope>
</reference>
<accession>A0A3P7MZI5</accession>
<name>A0A3P7MZI5_DIBLA</name>